<protein>
    <submittedName>
        <fullName evidence="1">Uncharacterized protein</fullName>
    </submittedName>
</protein>
<name>A0ABV6H469_9ACTN</name>
<reference evidence="1 2" key="1">
    <citation type="submission" date="2024-09" db="EMBL/GenBank/DDBJ databases">
        <authorList>
            <person name="Sun Q."/>
            <person name="Mori K."/>
        </authorList>
    </citation>
    <scope>NUCLEOTIDE SEQUENCE [LARGE SCALE GENOMIC DNA]</scope>
    <source>
        <strain evidence="1 2">CCM 7957</strain>
    </source>
</reference>
<evidence type="ECO:0000313" key="2">
    <source>
        <dbReference type="Proteomes" id="UP001589783"/>
    </source>
</evidence>
<dbReference type="Proteomes" id="UP001589783">
    <property type="component" value="Unassembled WGS sequence"/>
</dbReference>
<proteinExistence type="predicted"/>
<accession>A0ABV6H469</accession>
<organism evidence="1 2">
    <name type="scientific">Gordonia phosphorivorans</name>
    <dbReference type="NCBI Taxonomy" id="1056982"/>
    <lineage>
        <taxon>Bacteria</taxon>
        <taxon>Bacillati</taxon>
        <taxon>Actinomycetota</taxon>
        <taxon>Actinomycetes</taxon>
        <taxon>Mycobacteriales</taxon>
        <taxon>Gordoniaceae</taxon>
        <taxon>Gordonia</taxon>
    </lineage>
</organism>
<comment type="caution">
    <text evidence="1">The sequence shown here is derived from an EMBL/GenBank/DDBJ whole genome shotgun (WGS) entry which is preliminary data.</text>
</comment>
<dbReference type="EMBL" id="JBHLWV010000006">
    <property type="protein sequence ID" value="MFC0313541.1"/>
    <property type="molecule type" value="Genomic_DNA"/>
</dbReference>
<dbReference type="RefSeq" id="WP_382359909.1">
    <property type="nucleotide sequence ID" value="NZ_JBHLWV010000006.1"/>
</dbReference>
<sequence length="127" mass="13248">MTANANVNVYGLFLPRAGERIVARCANLNIDAAADGPALLVMACPDGSDQLTAAAADWSDPSAASLARRGAGLVALRATVLTVPATDHPGRLLAYVADLSVHTRPLVWADLDDPGRADTGRHHRRAS</sequence>
<keyword evidence="2" id="KW-1185">Reference proteome</keyword>
<gene>
    <name evidence="1" type="ORF">ACFFJD_01575</name>
</gene>
<evidence type="ECO:0000313" key="1">
    <source>
        <dbReference type="EMBL" id="MFC0313541.1"/>
    </source>
</evidence>